<evidence type="ECO:0000313" key="1">
    <source>
        <dbReference type="EMBL" id="GIM46443.1"/>
    </source>
</evidence>
<keyword evidence="2" id="KW-1185">Reference proteome</keyword>
<reference evidence="1" key="1">
    <citation type="journal article" date="2023" name="Int. J. Syst. Evol. Microbiol.">
        <title>Collibacillus ludicampi gen. nov., sp. nov., a new soil bacterium of the family Alicyclobacillaceae.</title>
        <authorList>
            <person name="Jojima T."/>
            <person name="Ioku Y."/>
            <person name="Fukuta Y."/>
            <person name="Shirasaka N."/>
            <person name="Matsumura Y."/>
            <person name="Mori M."/>
        </authorList>
    </citation>
    <scope>NUCLEOTIDE SEQUENCE</scope>
    <source>
        <strain evidence="1">TP075</strain>
    </source>
</reference>
<proteinExistence type="predicted"/>
<dbReference type="Proteomes" id="UP001057291">
    <property type="component" value="Unassembled WGS sequence"/>
</dbReference>
<dbReference type="InterPro" id="IPR029068">
    <property type="entry name" value="Glyas_Bleomycin-R_OHBP_Dase"/>
</dbReference>
<organism evidence="1 2">
    <name type="scientific">Collibacillus ludicampi</name>
    <dbReference type="NCBI Taxonomy" id="2771369"/>
    <lineage>
        <taxon>Bacteria</taxon>
        <taxon>Bacillati</taxon>
        <taxon>Bacillota</taxon>
        <taxon>Bacilli</taxon>
        <taxon>Bacillales</taxon>
        <taxon>Alicyclobacillaceae</taxon>
        <taxon>Collibacillus</taxon>
    </lineage>
</organism>
<protein>
    <submittedName>
        <fullName evidence="1">Uncharacterized protein</fullName>
    </submittedName>
</protein>
<gene>
    <name evidence="1" type="ORF">DNHGIG_19920</name>
</gene>
<dbReference type="EMBL" id="BOQE01000001">
    <property type="protein sequence ID" value="GIM46443.1"/>
    <property type="molecule type" value="Genomic_DNA"/>
</dbReference>
<evidence type="ECO:0000313" key="2">
    <source>
        <dbReference type="Proteomes" id="UP001057291"/>
    </source>
</evidence>
<accession>A0AAV4LFE5</accession>
<comment type="caution">
    <text evidence="1">The sequence shown here is derived from an EMBL/GenBank/DDBJ whole genome shotgun (WGS) entry which is preliminary data.</text>
</comment>
<dbReference type="AlphaFoldDB" id="A0AAV4LFE5"/>
<dbReference type="RefSeq" id="WP_282199546.1">
    <property type="nucleotide sequence ID" value="NZ_BOQE01000001.1"/>
</dbReference>
<name>A0AAV4LFE5_9BACL</name>
<sequence length="109" mass="12382">MNSHVWDTLFSFIQESLKIKGDLFLYFSKSGLRTLTFQIDSEYSLKETVSFFKQNGIHAEMKTDAQPGIPELVELSDIDGNLLHFYIEGKTVSHGSSQIGRSHAEHTKM</sequence>
<dbReference type="Gene3D" id="3.10.180.10">
    <property type="entry name" value="2,3-Dihydroxybiphenyl 1,2-Dioxygenase, domain 1"/>
    <property type="match status" value="1"/>
</dbReference>